<evidence type="ECO:0000259" key="3">
    <source>
        <dbReference type="Pfam" id="PF00775"/>
    </source>
</evidence>
<evidence type="ECO:0000313" key="4">
    <source>
        <dbReference type="EMBL" id="QJW89993.1"/>
    </source>
</evidence>
<keyword evidence="5" id="KW-1185">Reference proteome</keyword>
<proteinExistence type="predicted"/>
<dbReference type="PANTHER" id="PTHR34315:SF1">
    <property type="entry name" value="INTRADIOL RING-CLEAVAGE DIOXYGENASES DOMAIN-CONTAINING PROTEIN-RELATED"/>
    <property type="match status" value="1"/>
</dbReference>
<evidence type="ECO:0000256" key="1">
    <source>
        <dbReference type="SAM" id="MobiDB-lite"/>
    </source>
</evidence>
<organism evidence="4 5">
    <name type="scientific">Spirosoma taeanense</name>
    <dbReference type="NCBI Taxonomy" id="2735870"/>
    <lineage>
        <taxon>Bacteria</taxon>
        <taxon>Pseudomonadati</taxon>
        <taxon>Bacteroidota</taxon>
        <taxon>Cytophagia</taxon>
        <taxon>Cytophagales</taxon>
        <taxon>Cytophagaceae</taxon>
        <taxon>Spirosoma</taxon>
    </lineage>
</organism>
<evidence type="ECO:0000313" key="5">
    <source>
        <dbReference type="Proteomes" id="UP000502756"/>
    </source>
</evidence>
<dbReference type="GO" id="GO:0016702">
    <property type="term" value="F:oxidoreductase activity, acting on single donors with incorporation of molecular oxygen, incorporation of two atoms of oxygen"/>
    <property type="evidence" value="ECO:0007669"/>
    <property type="project" value="InterPro"/>
</dbReference>
<keyword evidence="4" id="KW-0223">Dioxygenase</keyword>
<evidence type="ECO:0000256" key="2">
    <source>
        <dbReference type="SAM" id="SignalP"/>
    </source>
</evidence>
<name>A0A6M5Y9V4_9BACT</name>
<dbReference type="PROSITE" id="PS51257">
    <property type="entry name" value="PROKAR_LIPOPROTEIN"/>
    <property type="match status" value="1"/>
</dbReference>
<dbReference type="PANTHER" id="PTHR34315">
    <property type="match status" value="1"/>
</dbReference>
<dbReference type="InterPro" id="IPR000627">
    <property type="entry name" value="Intradiol_dOase_C"/>
</dbReference>
<feature type="signal peptide" evidence="2">
    <location>
        <begin position="1"/>
        <end position="28"/>
    </location>
</feature>
<dbReference type="RefSeq" id="WP_171739838.1">
    <property type="nucleotide sequence ID" value="NZ_CP053435.1"/>
</dbReference>
<sequence length="253" mass="26640">MERKEFLKRGFSSLLGVAALVPVMGACSDTTVDPASTTSTTTGGTTTSTGSTNGSSSSDCTVTASETEGPFPTKVPANFVRKDIRDDRTGIPLAITITIKNANSSCAALAGALVDIWHCDKDGYYSEYGGSGMQSVNLTSVDFLRGRQTTNADGSVSFTSIFPGWYSGRAPHIHVHVYNASGKSLLVTQIAFPYDITNTVYTTGQSYGYTKGAQDTKNERDNVFGDGYTNELGTVSGSNSAGYALTHTIVVKA</sequence>
<keyword evidence="4" id="KW-0560">Oxidoreductase</keyword>
<dbReference type="GO" id="GO:0008199">
    <property type="term" value="F:ferric iron binding"/>
    <property type="evidence" value="ECO:0007669"/>
    <property type="project" value="InterPro"/>
</dbReference>
<dbReference type="Pfam" id="PF00775">
    <property type="entry name" value="Dioxygenase_C"/>
    <property type="match status" value="1"/>
</dbReference>
<dbReference type="SUPFAM" id="SSF49482">
    <property type="entry name" value="Aromatic compound dioxygenase"/>
    <property type="match status" value="1"/>
</dbReference>
<feature type="compositionally biased region" description="Low complexity" evidence="1">
    <location>
        <begin position="36"/>
        <end position="58"/>
    </location>
</feature>
<dbReference type="AlphaFoldDB" id="A0A6M5Y9V4"/>
<dbReference type="EMBL" id="CP053435">
    <property type="protein sequence ID" value="QJW89993.1"/>
    <property type="molecule type" value="Genomic_DNA"/>
</dbReference>
<dbReference type="KEGG" id="stae:HNV11_11715"/>
<gene>
    <name evidence="4" type="ORF">HNV11_11715</name>
</gene>
<feature type="region of interest" description="Disordered" evidence="1">
    <location>
        <begin position="31"/>
        <end position="69"/>
    </location>
</feature>
<reference evidence="4 5" key="1">
    <citation type="submission" date="2020-05" db="EMBL/GenBank/DDBJ databases">
        <title>Genome sequencing of Spirosoma sp. TS118.</title>
        <authorList>
            <person name="Lee J.-H."/>
            <person name="Jeong S."/>
            <person name="Zhao L."/>
            <person name="Jung J.-H."/>
            <person name="Kim M.-K."/>
            <person name="Lim S."/>
        </authorList>
    </citation>
    <scope>NUCLEOTIDE SEQUENCE [LARGE SCALE GENOMIC DNA]</scope>
    <source>
        <strain evidence="4 5">TS118</strain>
    </source>
</reference>
<dbReference type="Proteomes" id="UP000502756">
    <property type="component" value="Chromosome"/>
</dbReference>
<dbReference type="Gene3D" id="2.60.130.10">
    <property type="entry name" value="Aromatic compound dioxygenase"/>
    <property type="match status" value="1"/>
</dbReference>
<accession>A0A6M5Y9V4</accession>
<keyword evidence="2" id="KW-0732">Signal</keyword>
<feature type="chain" id="PRO_5027004267" evidence="2">
    <location>
        <begin position="29"/>
        <end position="253"/>
    </location>
</feature>
<feature type="domain" description="Intradiol ring-cleavage dioxygenases" evidence="3">
    <location>
        <begin position="86"/>
        <end position="195"/>
    </location>
</feature>
<dbReference type="InterPro" id="IPR015889">
    <property type="entry name" value="Intradiol_dOase_core"/>
</dbReference>
<protein>
    <submittedName>
        <fullName evidence="4">Intradiol ring-cleavage dioxygenase</fullName>
    </submittedName>
</protein>